<dbReference type="Proteomes" id="UP000002640">
    <property type="component" value="Unassembled WGS sequence"/>
</dbReference>
<evidence type="ECO:0000313" key="2">
    <source>
        <dbReference type="Proteomes" id="UP000002640"/>
    </source>
</evidence>
<dbReference type="AlphaFoldDB" id="G4YL40"/>
<sequence length="360" mass="41331">MADVFNRRVVFVCSSMGASEIYHKDESVPIPSTCGDPDDEELSFKLLEDAENEDADTVTASMEVHESQVISQPVDDQMLFSLESWRFEEYIEAVRHGDFFRSVKNVFSQVGAREEPLLIEAPSDEERKEDEEQVDAETSKRADLMTKLIEEKYFVAGGSARLMFDYTMEGAIESIDLAMRKVPDFKRYLLELTGDGSPSAVNRILARYRGIDGFEEVRLVSSYVVRKFAKSLGPKLFLRFKEVCQVNPSVDGYLLEGWFFTSLGHSDLSIWYNEEDLKTKQLWENAEAIYCDPDKQTSLRSLKPTWLVPLKWRQGGYDAVFVDPVQKLDRFVQLTRGHKYSYKTEPFVSSSTEFCQHRKG</sequence>
<keyword evidence="2" id="KW-1185">Reference proteome</keyword>
<organism evidence="1 2">
    <name type="scientific">Phytophthora sojae (strain P6497)</name>
    <name type="common">Soybean stem and root rot agent</name>
    <name type="synonym">Phytophthora megasperma f. sp. glycines</name>
    <dbReference type="NCBI Taxonomy" id="1094619"/>
    <lineage>
        <taxon>Eukaryota</taxon>
        <taxon>Sar</taxon>
        <taxon>Stramenopiles</taxon>
        <taxon>Oomycota</taxon>
        <taxon>Peronosporomycetes</taxon>
        <taxon>Peronosporales</taxon>
        <taxon>Peronosporaceae</taxon>
        <taxon>Phytophthora</taxon>
    </lineage>
</organism>
<protein>
    <submittedName>
        <fullName evidence="1">Uncharacterized protein</fullName>
    </submittedName>
</protein>
<name>G4YL40_PHYSP</name>
<dbReference type="EMBL" id="JH159151">
    <property type="protein sequence ID" value="EGZ29795.1"/>
    <property type="molecule type" value="Genomic_DNA"/>
</dbReference>
<accession>G4YL40</accession>
<dbReference type="RefSeq" id="XP_009517070.1">
    <property type="nucleotide sequence ID" value="XM_009518775.1"/>
</dbReference>
<dbReference type="KEGG" id="psoj:PHYSODRAFT_294788"/>
<dbReference type="GeneID" id="20641162"/>
<dbReference type="InParanoid" id="G4YL40"/>
<evidence type="ECO:0000313" key="1">
    <source>
        <dbReference type="EMBL" id="EGZ29795.1"/>
    </source>
</evidence>
<proteinExistence type="predicted"/>
<gene>
    <name evidence="1" type="ORF">PHYSODRAFT_294788</name>
</gene>
<reference evidence="1 2" key="1">
    <citation type="journal article" date="2006" name="Science">
        <title>Phytophthora genome sequences uncover evolutionary origins and mechanisms of pathogenesis.</title>
        <authorList>
            <person name="Tyler B.M."/>
            <person name="Tripathy S."/>
            <person name="Zhang X."/>
            <person name="Dehal P."/>
            <person name="Jiang R.H."/>
            <person name="Aerts A."/>
            <person name="Arredondo F.D."/>
            <person name="Baxter L."/>
            <person name="Bensasson D."/>
            <person name="Beynon J.L."/>
            <person name="Chapman J."/>
            <person name="Damasceno C.M."/>
            <person name="Dorrance A.E."/>
            <person name="Dou D."/>
            <person name="Dickerman A.W."/>
            <person name="Dubchak I.L."/>
            <person name="Garbelotto M."/>
            <person name="Gijzen M."/>
            <person name="Gordon S.G."/>
            <person name="Govers F."/>
            <person name="Grunwald N.J."/>
            <person name="Huang W."/>
            <person name="Ivors K.L."/>
            <person name="Jones R.W."/>
            <person name="Kamoun S."/>
            <person name="Krampis K."/>
            <person name="Lamour K.H."/>
            <person name="Lee M.K."/>
            <person name="McDonald W.H."/>
            <person name="Medina M."/>
            <person name="Meijer H.J."/>
            <person name="Nordberg E.K."/>
            <person name="Maclean D.J."/>
            <person name="Ospina-Giraldo M.D."/>
            <person name="Morris P.F."/>
            <person name="Phuntumart V."/>
            <person name="Putnam N.H."/>
            <person name="Rash S."/>
            <person name="Rose J.K."/>
            <person name="Sakihama Y."/>
            <person name="Salamov A.A."/>
            <person name="Savidor A."/>
            <person name="Scheuring C.F."/>
            <person name="Smith B.M."/>
            <person name="Sobral B.W."/>
            <person name="Terry A."/>
            <person name="Torto-Alalibo T.A."/>
            <person name="Win J."/>
            <person name="Xu Z."/>
            <person name="Zhang H."/>
            <person name="Grigoriev I.V."/>
            <person name="Rokhsar D.S."/>
            <person name="Boore J.L."/>
        </authorList>
    </citation>
    <scope>NUCLEOTIDE SEQUENCE [LARGE SCALE GENOMIC DNA]</scope>
    <source>
        <strain evidence="1 2">P6497</strain>
    </source>
</reference>